<evidence type="ECO:0000313" key="1">
    <source>
        <dbReference type="EMBL" id="CAB4278950.1"/>
    </source>
</evidence>
<gene>
    <name evidence="1" type="ORF">CURHAP_LOCUS30895</name>
</gene>
<organism evidence="1 2">
    <name type="scientific">Prunus armeniaca</name>
    <name type="common">Apricot</name>
    <name type="synonym">Armeniaca vulgaris</name>
    <dbReference type="NCBI Taxonomy" id="36596"/>
    <lineage>
        <taxon>Eukaryota</taxon>
        <taxon>Viridiplantae</taxon>
        <taxon>Streptophyta</taxon>
        <taxon>Embryophyta</taxon>
        <taxon>Tracheophyta</taxon>
        <taxon>Spermatophyta</taxon>
        <taxon>Magnoliopsida</taxon>
        <taxon>eudicotyledons</taxon>
        <taxon>Gunneridae</taxon>
        <taxon>Pentapetalae</taxon>
        <taxon>rosids</taxon>
        <taxon>fabids</taxon>
        <taxon>Rosales</taxon>
        <taxon>Rosaceae</taxon>
        <taxon>Amygdaloideae</taxon>
        <taxon>Amygdaleae</taxon>
        <taxon>Prunus</taxon>
    </lineage>
</organism>
<protein>
    <submittedName>
        <fullName evidence="1">Uncharacterized protein</fullName>
    </submittedName>
</protein>
<reference evidence="1 2" key="1">
    <citation type="submission" date="2020-05" db="EMBL/GenBank/DDBJ databases">
        <authorList>
            <person name="Campoy J."/>
            <person name="Schneeberger K."/>
            <person name="Spophaly S."/>
        </authorList>
    </citation>
    <scope>NUCLEOTIDE SEQUENCE [LARGE SCALE GENOMIC DNA]</scope>
    <source>
        <strain evidence="1">PruArmRojPasFocal</strain>
    </source>
</reference>
<proteinExistence type="predicted"/>
<dbReference type="Proteomes" id="UP000507222">
    <property type="component" value="Unassembled WGS sequence"/>
</dbReference>
<evidence type="ECO:0000313" key="2">
    <source>
        <dbReference type="Proteomes" id="UP000507222"/>
    </source>
</evidence>
<dbReference type="AlphaFoldDB" id="A0A6J5UQW7"/>
<dbReference type="EMBL" id="CAEKDK010000005">
    <property type="protein sequence ID" value="CAB4278950.1"/>
    <property type="molecule type" value="Genomic_DNA"/>
</dbReference>
<accession>A0A6J5UQW7</accession>
<sequence length="69" mass="7714">MDSLKPRSQSFAKLAQKWNSIELYLGFHLFGRIKEVLSVRFTNFGLHNNETEGLKAIGQDDGCDVEGVG</sequence>
<name>A0A6J5UQW7_PRUAR</name>